<feature type="transmembrane region" description="Helical" evidence="8">
    <location>
        <begin position="304"/>
        <end position="320"/>
    </location>
</feature>
<accession>A0ABV6KC19</accession>
<evidence type="ECO:0000256" key="5">
    <source>
        <dbReference type="ARBA" id="ARBA00022692"/>
    </source>
</evidence>
<keyword evidence="7 8" id="KW-0472">Membrane</keyword>
<gene>
    <name evidence="9" type="ORF">ACFFHM_10170</name>
</gene>
<feature type="transmembrane region" description="Helical" evidence="8">
    <location>
        <begin position="12"/>
        <end position="30"/>
    </location>
</feature>
<proteinExistence type="inferred from homology"/>
<evidence type="ECO:0000256" key="2">
    <source>
        <dbReference type="ARBA" id="ARBA00007998"/>
    </source>
</evidence>
<feature type="transmembrane region" description="Helical" evidence="8">
    <location>
        <begin position="213"/>
        <end position="231"/>
    </location>
</feature>
<dbReference type="InterPro" id="IPR004761">
    <property type="entry name" value="Spore_GerAB"/>
</dbReference>
<feature type="transmembrane region" description="Helical" evidence="8">
    <location>
        <begin position="111"/>
        <end position="130"/>
    </location>
</feature>
<evidence type="ECO:0000256" key="3">
    <source>
        <dbReference type="ARBA" id="ARBA00022448"/>
    </source>
</evidence>
<feature type="transmembrane region" description="Helical" evidence="8">
    <location>
        <begin position="332"/>
        <end position="355"/>
    </location>
</feature>
<keyword evidence="10" id="KW-1185">Reference proteome</keyword>
<comment type="similarity">
    <text evidence="2">Belongs to the amino acid-polyamine-organocation (APC) superfamily. Spore germination protein (SGP) (TC 2.A.3.9) family.</text>
</comment>
<dbReference type="NCBIfam" id="TIGR00912">
    <property type="entry name" value="2A0309"/>
    <property type="match status" value="1"/>
</dbReference>
<feature type="transmembrane region" description="Helical" evidence="8">
    <location>
        <begin position="184"/>
        <end position="206"/>
    </location>
</feature>
<evidence type="ECO:0000256" key="8">
    <source>
        <dbReference type="SAM" id="Phobius"/>
    </source>
</evidence>
<feature type="transmembrane region" description="Helical" evidence="8">
    <location>
        <begin position="142"/>
        <end position="164"/>
    </location>
</feature>
<keyword evidence="5 8" id="KW-0812">Transmembrane</keyword>
<feature type="transmembrane region" description="Helical" evidence="8">
    <location>
        <begin position="73"/>
        <end position="91"/>
    </location>
</feature>
<dbReference type="Proteomes" id="UP001589838">
    <property type="component" value="Unassembled WGS sequence"/>
</dbReference>
<keyword evidence="3" id="KW-0813">Transport</keyword>
<dbReference type="RefSeq" id="WP_335963782.1">
    <property type="nucleotide sequence ID" value="NZ_JAXBLX010000063.1"/>
</dbReference>
<reference evidence="9 10" key="1">
    <citation type="submission" date="2024-09" db="EMBL/GenBank/DDBJ databases">
        <authorList>
            <person name="Sun Q."/>
            <person name="Mori K."/>
        </authorList>
    </citation>
    <scope>NUCLEOTIDE SEQUENCE [LARGE SCALE GENOMIC DNA]</scope>
    <source>
        <strain evidence="9 10">NCAIM B.02610</strain>
    </source>
</reference>
<dbReference type="PANTHER" id="PTHR34975">
    <property type="entry name" value="SPORE GERMINATION PROTEIN A2"/>
    <property type="match status" value="1"/>
</dbReference>
<evidence type="ECO:0000256" key="7">
    <source>
        <dbReference type="ARBA" id="ARBA00023136"/>
    </source>
</evidence>
<comment type="caution">
    <text evidence="9">The sequence shown here is derived from an EMBL/GenBank/DDBJ whole genome shotgun (WGS) entry which is preliminary data.</text>
</comment>
<evidence type="ECO:0000256" key="6">
    <source>
        <dbReference type="ARBA" id="ARBA00022989"/>
    </source>
</evidence>
<dbReference type="EMBL" id="JBHLUX010000026">
    <property type="protein sequence ID" value="MFC0470850.1"/>
    <property type="molecule type" value="Genomic_DNA"/>
</dbReference>
<feature type="transmembrane region" description="Helical" evidence="8">
    <location>
        <begin position="269"/>
        <end position="292"/>
    </location>
</feature>
<dbReference type="Pfam" id="PF03845">
    <property type="entry name" value="Spore_permease"/>
    <property type="match status" value="1"/>
</dbReference>
<keyword evidence="4" id="KW-0309">Germination</keyword>
<evidence type="ECO:0000256" key="1">
    <source>
        <dbReference type="ARBA" id="ARBA00004141"/>
    </source>
</evidence>
<evidence type="ECO:0000256" key="4">
    <source>
        <dbReference type="ARBA" id="ARBA00022544"/>
    </source>
</evidence>
<comment type="subcellular location">
    <subcellularLocation>
        <location evidence="1">Membrane</location>
        <topology evidence="1">Multi-pass membrane protein</topology>
    </subcellularLocation>
</comment>
<evidence type="ECO:0000313" key="9">
    <source>
        <dbReference type="EMBL" id="MFC0470850.1"/>
    </source>
</evidence>
<organism evidence="9 10">
    <name type="scientific">Halalkalibacter kiskunsagensis</name>
    <dbReference type="NCBI Taxonomy" id="1548599"/>
    <lineage>
        <taxon>Bacteria</taxon>
        <taxon>Bacillati</taxon>
        <taxon>Bacillota</taxon>
        <taxon>Bacilli</taxon>
        <taxon>Bacillales</taxon>
        <taxon>Bacillaceae</taxon>
        <taxon>Halalkalibacter</taxon>
    </lineage>
</organism>
<name>A0ABV6KC19_9BACI</name>
<keyword evidence="6 8" id="KW-1133">Transmembrane helix</keyword>
<evidence type="ECO:0000313" key="10">
    <source>
        <dbReference type="Proteomes" id="UP001589838"/>
    </source>
</evidence>
<protein>
    <submittedName>
        <fullName evidence="9">Endospore germination permease</fullName>
    </submittedName>
</protein>
<feature type="transmembrane region" description="Helical" evidence="8">
    <location>
        <begin position="36"/>
        <end position="61"/>
    </location>
</feature>
<dbReference type="PANTHER" id="PTHR34975:SF2">
    <property type="entry name" value="SPORE GERMINATION PROTEIN A2"/>
    <property type="match status" value="1"/>
</dbReference>
<sequence>MEKVKISSYQFFSLMMLFQLGTAVVVGFGVNAKKDAWLAIFLGMFIGLVLYYIYYYLFMLYLKPLTSYVQDILGKYLGLLIGILYITYFLYGAARDLRDVGGLLVTSVYNQTPMIVIMMLMVLAIAYVLYKGMLILGRLSEIYFIVMILLGMFGNAFVLLSGIVDVTKLLPVLEEGWKPVLRTVFPLTSVFPWGEVICFSFILPYLQYKEKALKLGASSIVLSSFILMYTTSLNVTVLGAGLVETSTFPLFITVSLVNIYEFIQRIDAIVVLTLFIGAFFKTAIFYYAAIIGTADLFRVDHKKLVLPFGIIVLFLAVIIAKDYSEHIEEGQASLLTIHGIFAVYIPVVLLLIVFLKKLFKKENSEINQTT</sequence>